<dbReference type="CDD" id="cd06257">
    <property type="entry name" value="DnaJ"/>
    <property type="match status" value="1"/>
</dbReference>
<reference evidence="4 5" key="1">
    <citation type="submission" date="2024-04" db="EMBL/GenBank/DDBJ databases">
        <title>The reference genome of an endangered Asteraceae, Deinandra increscens subsp. villosa, native to the Central Coast of California.</title>
        <authorList>
            <person name="Guilliams M."/>
            <person name="Hasenstab-Lehman K."/>
            <person name="Meyer R."/>
            <person name="Mcevoy S."/>
        </authorList>
    </citation>
    <scope>NUCLEOTIDE SEQUENCE [LARGE SCALE GENOMIC DNA]</scope>
    <source>
        <tissue evidence="4">Leaf</tissue>
    </source>
</reference>
<evidence type="ECO:0000256" key="2">
    <source>
        <dbReference type="SAM" id="MobiDB-lite"/>
    </source>
</evidence>
<dbReference type="SUPFAM" id="SSF46565">
    <property type="entry name" value="Chaperone J-domain"/>
    <property type="match status" value="1"/>
</dbReference>
<dbReference type="InterPro" id="IPR036869">
    <property type="entry name" value="J_dom_sf"/>
</dbReference>
<evidence type="ECO:0000256" key="1">
    <source>
        <dbReference type="SAM" id="Coils"/>
    </source>
</evidence>
<gene>
    <name evidence="4" type="ORF">SSX86_027859</name>
</gene>
<evidence type="ECO:0000313" key="4">
    <source>
        <dbReference type="EMBL" id="KAK9051233.1"/>
    </source>
</evidence>
<dbReference type="Proteomes" id="UP001408789">
    <property type="component" value="Unassembled WGS sequence"/>
</dbReference>
<dbReference type="PANTHER" id="PTHR36335:SF1">
    <property type="entry name" value="CHAPERONE DNAJ-DOMAIN SUPERFAMILY PROTEIN"/>
    <property type="match status" value="1"/>
</dbReference>
<feature type="region of interest" description="Disordered" evidence="2">
    <location>
        <begin position="32"/>
        <end position="51"/>
    </location>
</feature>
<dbReference type="Gene3D" id="1.10.287.110">
    <property type="entry name" value="DnaJ domain"/>
    <property type="match status" value="1"/>
</dbReference>
<feature type="region of interest" description="Disordered" evidence="2">
    <location>
        <begin position="70"/>
        <end position="93"/>
    </location>
</feature>
<name>A0AAP0CD43_9ASTR</name>
<protein>
    <recommendedName>
        <fullName evidence="3">J domain-containing protein</fullName>
    </recommendedName>
</protein>
<dbReference type="PANTHER" id="PTHR36335">
    <property type="entry name" value="CHAPERONE DNAJ-DOMAIN SUPERFAMILY PROTEIN"/>
    <property type="match status" value="1"/>
</dbReference>
<dbReference type="AlphaFoldDB" id="A0AAP0CD43"/>
<dbReference type="EMBL" id="JBCNJP010000027">
    <property type="protein sequence ID" value="KAK9051233.1"/>
    <property type="molecule type" value="Genomic_DNA"/>
</dbReference>
<feature type="domain" description="J" evidence="3">
    <location>
        <begin position="232"/>
        <end position="299"/>
    </location>
</feature>
<proteinExistence type="predicted"/>
<sequence>MTSVKRCKNSEEAENVIIIDLDNDSFGDVNMNIPKSSAKKPRGSKGLGSDKNFPQKAYIYIDDDDEIHKNHNSGTYEKKNFPPMKLSKSKRMYPGRGTTNCYVLNTQLDEKKDDSKSIIHEKEGQSAGATEDASIEGRIVDEKEEIKDTVELQASTRGGIAEEAQQQRRLLKRKKAEKQRLLDIKKRQKQRVEEIRESQKQDEENMNKKEMYRIEVQQDLKKLEMKCHDMASLLCGLGIFINSPFATSDQVHTAYKRALLSFHPDRAAGCNMRQQVEAEEKFKLISRMKEKVNNIPSLK</sequence>
<evidence type="ECO:0000313" key="5">
    <source>
        <dbReference type="Proteomes" id="UP001408789"/>
    </source>
</evidence>
<keyword evidence="5" id="KW-1185">Reference proteome</keyword>
<feature type="coiled-coil region" evidence="1">
    <location>
        <begin position="161"/>
        <end position="209"/>
    </location>
</feature>
<dbReference type="PROSITE" id="PS50076">
    <property type="entry name" value="DNAJ_2"/>
    <property type="match status" value="1"/>
</dbReference>
<accession>A0AAP0CD43</accession>
<organism evidence="4 5">
    <name type="scientific">Deinandra increscens subsp. villosa</name>
    <dbReference type="NCBI Taxonomy" id="3103831"/>
    <lineage>
        <taxon>Eukaryota</taxon>
        <taxon>Viridiplantae</taxon>
        <taxon>Streptophyta</taxon>
        <taxon>Embryophyta</taxon>
        <taxon>Tracheophyta</taxon>
        <taxon>Spermatophyta</taxon>
        <taxon>Magnoliopsida</taxon>
        <taxon>eudicotyledons</taxon>
        <taxon>Gunneridae</taxon>
        <taxon>Pentapetalae</taxon>
        <taxon>asterids</taxon>
        <taxon>campanulids</taxon>
        <taxon>Asterales</taxon>
        <taxon>Asteraceae</taxon>
        <taxon>Asteroideae</taxon>
        <taxon>Heliantheae alliance</taxon>
        <taxon>Madieae</taxon>
        <taxon>Madiinae</taxon>
        <taxon>Deinandra</taxon>
    </lineage>
</organism>
<dbReference type="InterPro" id="IPR001623">
    <property type="entry name" value="DnaJ_domain"/>
</dbReference>
<evidence type="ECO:0000259" key="3">
    <source>
        <dbReference type="PROSITE" id="PS50076"/>
    </source>
</evidence>
<keyword evidence="1" id="KW-0175">Coiled coil</keyword>
<comment type="caution">
    <text evidence="4">The sequence shown here is derived from an EMBL/GenBank/DDBJ whole genome shotgun (WGS) entry which is preliminary data.</text>
</comment>